<comment type="caution">
    <text evidence="10">The sequence shown here is derived from an EMBL/GenBank/DDBJ whole genome shotgun (WGS) entry which is preliminary data.</text>
</comment>
<evidence type="ECO:0000256" key="8">
    <source>
        <dbReference type="SAM" id="MobiDB-lite"/>
    </source>
</evidence>
<evidence type="ECO:0000313" key="11">
    <source>
        <dbReference type="EMBL" id="KAK8854089.1"/>
    </source>
</evidence>
<keyword evidence="5" id="KW-0206">Cytoskeleton</keyword>
<evidence type="ECO:0000256" key="5">
    <source>
        <dbReference type="ARBA" id="ARBA00023212"/>
    </source>
</evidence>
<evidence type="ECO:0000313" key="12">
    <source>
        <dbReference type="Proteomes" id="UP001470230"/>
    </source>
</evidence>
<comment type="subcellular location">
    <subcellularLocation>
        <location evidence="2">Cytoplasm</location>
        <location evidence="2">Cytoskeleton</location>
        <location evidence="2">Cilium basal body</location>
    </subcellularLocation>
    <subcellularLocation>
        <location evidence="1">Cytoplasm</location>
        <location evidence="1">Cytoskeleton</location>
        <location evidence="1">Microtubule organizing center</location>
        <location evidence="1">Centrosome</location>
        <location evidence="1">Centriole</location>
    </subcellularLocation>
</comment>
<evidence type="ECO:0000256" key="2">
    <source>
        <dbReference type="ARBA" id="ARBA00004120"/>
    </source>
</evidence>
<evidence type="ECO:0000256" key="6">
    <source>
        <dbReference type="ARBA" id="ARBA00023273"/>
    </source>
</evidence>
<feature type="compositionally biased region" description="Low complexity" evidence="8">
    <location>
        <begin position="968"/>
        <end position="982"/>
    </location>
</feature>
<feature type="compositionally biased region" description="Basic and acidic residues" evidence="8">
    <location>
        <begin position="1332"/>
        <end position="1347"/>
    </location>
</feature>
<feature type="compositionally biased region" description="Acidic residues" evidence="8">
    <location>
        <begin position="855"/>
        <end position="865"/>
    </location>
</feature>
<feature type="compositionally biased region" description="Basic and acidic residues" evidence="8">
    <location>
        <begin position="1055"/>
        <end position="1065"/>
    </location>
</feature>
<keyword evidence="4 7" id="KW-0175">Coiled coil</keyword>
<feature type="compositionally biased region" description="Polar residues" evidence="8">
    <location>
        <begin position="913"/>
        <end position="922"/>
    </location>
</feature>
<keyword evidence="12" id="KW-1185">Reference proteome</keyword>
<feature type="region of interest" description="Disordered" evidence="8">
    <location>
        <begin position="1"/>
        <end position="29"/>
    </location>
</feature>
<feature type="compositionally biased region" description="Basic and acidic residues" evidence="8">
    <location>
        <begin position="630"/>
        <end position="651"/>
    </location>
</feature>
<feature type="compositionally biased region" description="Polar residues" evidence="8">
    <location>
        <begin position="685"/>
        <end position="694"/>
    </location>
</feature>
<feature type="region of interest" description="Disordered" evidence="8">
    <location>
        <begin position="1109"/>
        <end position="1141"/>
    </location>
</feature>
<sequence>MWNGIPQPQMPPQQQYQQGGMAPPIPGVQNRPRLEPIDWNLVAVLNADIIRRTKDYDSLQKLVQIFMAAKLYPGSSRILAHPLCLRLCQLLQVAFEYLNYCQTELSAMNTKLEEENAKLTEKSAKLSSKLKKAEQVIKIKSLPYDRCPVCEKKFKSLDFVDRHITNRHTELADAWSIIRGRKPPKSNENDNVQKILDKIDHLKSSLKRGSGKNSNNIIEQELLATQQELMDAEQLREQQEMKQNEEIRRQLFEAADDLSSSMTLYKEQALKKKVSKKSKPQMAIINLFDPNANINPNDYQNFPNSEPSPFNNNKEDEASKQKRINNFFNQPVNPFQKQQLRPPNDLGHGPNWESQFNNKINPFQNKANLVQLSVPIENNININNENNIINNNDEFNFDAMNDNVNNNLGFDNFETIMDTGFKNNFSIDNIIQENIQVIPQPKPNDDEPHNKFIKPIPKQAVLAAKKFISRQNDEKDKNNDCRNIKTTPEDIDKVITMIGDKVHDEIQRLGPNGIAPMMARHKYGDNDPNYIRLRKQIEQKLEMEYPMNGEVTKVKKGFDLIHTEDLTSIKNESQTKIYSSHHNDEDNDQLYSSPSKEKLIMNNINLDLLDDSQFTSAFEFNNNKNQQPPPEKKKEENTKESPDKNKIEKPEVASAIKNFDSAKVEDPDSKVNNEDDNKQDDVWSYINSSTTEKPASNLEKEETNDNHQSSQSIIKVNNRHSISFDSSSTSSRTKAKRIKNDKNDFDFIQSDMKPNFSDSPSRKTETQSPQPIQKQKQKQNNSNLLNSVSNETSGIDHSKSSLQKDLVQAPERKEENKSGVVSLEIFNSPVISHESHSRLSSKSKSSSSGKKVRLDEDEDSVDDLSDIEKIFPKSNDLSENSETELKKNVNVNSSKIEPLSEDEFNFPPVATDSFLNSSNDQQENFKAKEKEDLIRKNQNSSHSQINQSNFNSNLADKESESYKSNATSKSRQSESGSKSRMSVLSSAIRIGRADDTKAVFQNSGDETNSSQIEGKEPAISRRKPRNSPFRKVSKGSPPTKNKINVSIDDIDPLEEERQKKKKFDEYKKLADEKFRKEFDFDLDVSQNDNLNEQPIDIKNKKDDDFDEFELTGKSNESIKYEEEELDDSDAESGFMKPPPRFEFNLKVVDDDNDQPIKTTIKENTPNEKPGIKIIHKTDTKYGQNLRLINSSIIEDNNNKKDDNNDKNVEAKNTDINNDDDDMKSLQSEIRKRILKQTGITMISKSNRKYGQPRSEGDSNISKFEDEHETLDKKAKKQFDEESDKKNQLLSHSLLRNSRNLNLNQKNDSIRRENDYSDSDNKYGYVSDDEEEIKGLPRPDYFDNEVTKKNSKTNKKQQNDNSLFSSPLPPDPSISSDSVYQPENERLTFYEKKEKKKKPEKSNQSSKSKKKNETNSDLYVLTNAEPSFFHNGNHSDDF</sequence>
<dbReference type="PROSITE" id="PS00028">
    <property type="entry name" value="ZINC_FINGER_C2H2_1"/>
    <property type="match status" value="1"/>
</dbReference>
<feature type="compositionally biased region" description="Polar residues" evidence="8">
    <location>
        <begin position="999"/>
        <end position="1012"/>
    </location>
</feature>
<evidence type="ECO:0000259" key="9">
    <source>
        <dbReference type="PROSITE" id="PS00028"/>
    </source>
</evidence>
<dbReference type="InterPro" id="IPR013087">
    <property type="entry name" value="Znf_C2H2_type"/>
</dbReference>
<dbReference type="PANTHER" id="PTHR21502:SF3">
    <property type="entry name" value="CILIUM ASSEMBLY PROTEIN DZIP1L"/>
    <property type="match status" value="1"/>
</dbReference>
<feature type="compositionally biased region" description="Basic and acidic residues" evidence="8">
    <location>
        <begin position="1382"/>
        <end position="1392"/>
    </location>
</feature>
<dbReference type="PANTHER" id="PTHR21502">
    <property type="entry name" value="ZINC FINGER PROTEIN DZIP1"/>
    <property type="match status" value="1"/>
</dbReference>
<feature type="compositionally biased region" description="Basic and acidic residues" evidence="8">
    <location>
        <begin position="660"/>
        <end position="681"/>
    </location>
</feature>
<evidence type="ECO:0000256" key="1">
    <source>
        <dbReference type="ARBA" id="ARBA00004114"/>
    </source>
</evidence>
<name>A0ABR2GM37_9EUKA</name>
<feature type="compositionally biased region" description="Basic and acidic residues" evidence="8">
    <location>
        <begin position="1262"/>
        <end position="1286"/>
    </location>
</feature>
<feature type="compositionally biased region" description="Basic and acidic residues" evidence="8">
    <location>
        <begin position="1196"/>
        <end position="1212"/>
    </location>
</feature>
<feature type="compositionally biased region" description="Basic and acidic residues" evidence="8">
    <location>
        <begin position="923"/>
        <end position="935"/>
    </location>
</feature>
<dbReference type="EMBL" id="JAPFFF010000021">
    <property type="protein sequence ID" value="KAK8854089.1"/>
    <property type="molecule type" value="Genomic_DNA"/>
</dbReference>
<feature type="domain" description="C2H2-type" evidence="9">
    <location>
        <begin position="147"/>
        <end position="168"/>
    </location>
</feature>
<keyword evidence="5" id="KW-0963">Cytoplasm</keyword>
<feature type="compositionally biased region" description="Low complexity" evidence="8">
    <location>
        <begin position="721"/>
        <end position="731"/>
    </location>
</feature>
<dbReference type="InterPro" id="IPR051241">
    <property type="entry name" value="DZIP_RILPL"/>
</dbReference>
<feature type="coiled-coil region" evidence="7">
    <location>
        <begin position="215"/>
        <end position="250"/>
    </location>
</feature>
<feature type="region of interest" description="Disordered" evidence="8">
    <location>
        <begin position="1195"/>
        <end position="1223"/>
    </location>
</feature>
<reference evidence="10 12" key="1">
    <citation type="submission" date="2024-04" db="EMBL/GenBank/DDBJ databases">
        <title>Tritrichomonas musculus Genome.</title>
        <authorList>
            <person name="Alves-Ferreira E."/>
            <person name="Grigg M."/>
            <person name="Lorenzi H."/>
            <person name="Galac M."/>
        </authorList>
    </citation>
    <scope>NUCLEOTIDE SEQUENCE [LARGE SCALE GENOMIC DNA]</scope>
    <source>
        <strain evidence="10 12">EAF2021</strain>
    </source>
</reference>
<feature type="compositionally biased region" description="Polar residues" evidence="8">
    <location>
        <begin position="706"/>
        <end position="715"/>
    </location>
</feature>
<feature type="compositionally biased region" description="Low complexity" evidence="8">
    <location>
        <begin position="937"/>
        <end position="953"/>
    </location>
</feature>
<evidence type="ECO:0000256" key="7">
    <source>
        <dbReference type="SAM" id="Coils"/>
    </source>
</evidence>
<feature type="region of interest" description="Disordered" evidence="8">
    <location>
        <begin position="1243"/>
        <end position="1437"/>
    </location>
</feature>
<dbReference type="InterPro" id="IPR032714">
    <property type="entry name" value="DZIP1_N"/>
</dbReference>
<dbReference type="EMBL" id="JAPFFF010000255">
    <property type="protein sequence ID" value="KAK8834989.1"/>
    <property type="molecule type" value="Genomic_DNA"/>
</dbReference>
<dbReference type="Pfam" id="PF13815">
    <property type="entry name" value="Dzip-like_N"/>
    <property type="match status" value="1"/>
</dbReference>
<feature type="compositionally biased region" description="Low complexity" evidence="8">
    <location>
        <begin position="767"/>
        <end position="790"/>
    </location>
</feature>
<proteinExistence type="inferred from homology"/>
<accession>A0ABR2GM37</accession>
<gene>
    <name evidence="11" type="ORF">M9Y10_016639</name>
    <name evidence="10" type="ORF">M9Y10_019965</name>
</gene>
<feature type="region of interest" description="Disordered" evidence="8">
    <location>
        <begin position="620"/>
        <end position="1065"/>
    </location>
</feature>
<protein>
    <recommendedName>
        <fullName evidence="9">C2H2-type domain-containing protein</fullName>
    </recommendedName>
</protein>
<dbReference type="Proteomes" id="UP001470230">
    <property type="component" value="Unassembled WGS sequence"/>
</dbReference>
<evidence type="ECO:0000313" key="10">
    <source>
        <dbReference type="EMBL" id="KAK8834989.1"/>
    </source>
</evidence>
<feature type="compositionally biased region" description="Low complexity" evidence="8">
    <location>
        <begin position="838"/>
        <end position="849"/>
    </location>
</feature>
<evidence type="ECO:0000256" key="3">
    <source>
        <dbReference type="ARBA" id="ARBA00009131"/>
    </source>
</evidence>
<feature type="compositionally biased region" description="Basic and acidic residues" evidence="8">
    <location>
        <begin position="1307"/>
        <end position="1320"/>
    </location>
</feature>
<organism evidence="10 12">
    <name type="scientific">Tritrichomonas musculus</name>
    <dbReference type="NCBI Taxonomy" id="1915356"/>
    <lineage>
        <taxon>Eukaryota</taxon>
        <taxon>Metamonada</taxon>
        <taxon>Parabasalia</taxon>
        <taxon>Tritrichomonadida</taxon>
        <taxon>Tritrichomonadidae</taxon>
        <taxon>Tritrichomonas</taxon>
    </lineage>
</organism>
<feature type="coiled-coil region" evidence="7">
    <location>
        <begin position="102"/>
        <end position="136"/>
    </location>
</feature>
<feature type="compositionally biased region" description="Low complexity" evidence="8">
    <location>
        <begin position="12"/>
        <end position="22"/>
    </location>
</feature>
<feature type="compositionally biased region" description="Low complexity" evidence="8">
    <location>
        <begin position="1287"/>
        <end position="1306"/>
    </location>
</feature>
<evidence type="ECO:0000256" key="4">
    <source>
        <dbReference type="ARBA" id="ARBA00023054"/>
    </source>
</evidence>
<comment type="similarity">
    <text evidence="3">Belongs to the DZIP C2H2-type zinc-finger protein family.</text>
</comment>
<feature type="compositionally biased region" description="Acidic residues" evidence="8">
    <location>
        <begin position="1121"/>
        <end position="1130"/>
    </location>
</feature>
<keyword evidence="6" id="KW-0966">Cell projection</keyword>
<dbReference type="SUPFAM" id="SSF75712">
    <property type="entry name" value="Rad50 coiled-coil Zn hook"/>
    <property type="match status" value="1"/>
</dbReference>